<organism evidence="1 2">
    <name type="scientific">Bauhinia variegata</name>
    <name type="common">Purple orchid tree</name>
    <name type="synonym">Phanera variegata</name>
    <dbReference type="NCBI Taxonomy" id="167791"/>
    <lineage>
        <taxon>Eukaryota</taxon>
        <taxon>Viridiplantae</taxon>
        <taxon>Streptophyta</taxon>
        <taxon>Embryophyta</taxon>
        <taxon>Tracheophyta</taxon>
        <taxon>Spermatophyta</taxon>
        <taxon>Magnoliopsida</taxon>
        <taxon>eudicotyledons</taxon>
        <taxon>Gunneridae</taxon>
        <taxon>Pentapetalae</taxon>
        <taxon>rosids</taxon>
        <taxon>fabids</taxon>
        <taxon>Fabales</taxon>
        <taxon>Fabaceae</taxon>
        <taxon>Cercidoideae</taxon>
        <taxon>Cercideae</taxon>
        <taxon>Bauhiniinae</taxon>
        <taxon>Bauhinia</taxon>
    </lineage>
</organism>
<gene>
    <name evidence="1" type="ORF">L6164_011929</name>
</gene>
<dbReference type="Proteomes" id="UP000828941">
    <property type="component" value="Chromosome 5"/>
</dbReference>
<dbReference type="EMBL" id="CM039430">
    <property type="protein sequence ID" value="KAI4344738.1"/>
    <property type="molecule type" value="Genomic_DNA"/>
</dbReference>
<protein>
    <submittedName>
        <fullName evidence="1">Uncharacterized protein</fullName>
    </submittedName>
</protein>
<proteinExistence type="predicted"/>
<reference evidence="1 2" key="1">
    <citation type="journal article" date="2022" name="DNA Res.">
        <title>Chromosomal-level genome assembly of the orchid tree Bauhinia variegata (Leguminosae; Cercidoideae) supports the allotetraploid origin hypothesis of Bauhinia.</title>
        <authorList>
            <person name="Zhong Y."/>
            <person name="Chen Y."/>
            <person name="Zheng D."/>
            <person name="Pang J."/>
            <person name="Liu Y."/>
            <person name="Luo S."/>
            <person name="Meng S."/>
            <person name="Qian L."/>
            <person name="Wei D."/>
            <person name="Dai S."/>
            <person name="Zhou R."/>
        </authorList>
    </citation>
    <scope>NUCLEOTIDE SEQUENCE [LARGE SCALE GENOMIC DNA]</scope>
    <source>
        <strain evidence="1">BV-YZ2020</strain>
    </source>
</reference>
<name>A0ACB9P7U8_BAUVA</name>
<accession>A0ACB9P7U8</accession>
<comment type="caution">
    <text evidence="1">The sequence shown here is derived from an EMBL/GenBank/DDBJ whole genome shotgun (WGS) entry which is preliminary data.</text>
</comment>
<sequence>MEEAKGVVKHIVLAKFKDEIPQDKIDELVKGYAILVNLIPPLKSCHWTGTLFSTRVLQRKQKGRQE</sequence>
<evidence type="ECO:0000313" key="1">
    <source>
        <dbReference type="EMBL" id="KAI4344738.1"/>
    </source>
</evidence>
<keyword evidence="2" id="KW-1185">Reference proteome</keyword>
<evidence type="ECO:0000313" key="2">
    <source>
        <dbReference type="Proteomes" id="UP000828941"/>
    </source>
</evidence>